<dbReference type="Proteomes" id="UP000245934">
    <property type="component" value="Unassembled WGS sequence"/>
</dbReference>
<dbReference type="InterPro" id="IPR000055">
    <property type="entry name" value="Restrct_endonuc_typeI_TRD"/>
</dbReference>
<comment type="caution">
    <text evidence="5">The sequence shown here is derived from an EMBL/GenBank/DDBJ whole genome shotgun (WGS) entry which is preliminary data.</text>
</comment>
<evidence type="ECO:0000313" key="5">
    <source>
        <dbReference type="EMBL" id="PWR69579.1"/>
    </source>
</evidence>
<dbReference type="RefSeq" id="WP_109942434.1">
    <property type="nucleotide sequence ID" value="NZ_CP176366.1"/>
</dbReference>
<keyword evidence="5" id="KW-0540">Nuclease</keyword>
<gene>
    <name evidence="5" type="ORF">DLD82_17550</name>
</gene>
<dbReference type="SUPFAM" id="SSF116734">
    <property type="entry name" value="DNA methylase specificity domain"/>
    <property type="match status" value="2"/>
</dbReference>
<feature type="domain" description="Type I restriction modification DNA specificity" evidence="4">
    <location>
        <begin position="4"/>
        <end position="158"/>
    </location>
</feature>
<organism evidence="5 6">
    <name type="scientific">Methanospirillum stamsii</name>
    <dbReference type="NCBI Taxonomy" id="1277351"/>
    <lineage>
        <taxon>Archaea</taxon>
        <taxon>Methanobacteriati</taxon>
        <taxon>Methanobacteriota</taxon>
        <taxon>Stenosarchaea group</taxon>
        <taxon>Methanomicrobia</taxon>
        <taxon>Methanomicrobiales</taxon>
        <taxon>Methanospirillaceae</taxon>
        <taxon>Methanospirillum</taxon>
    </lineage>
</organism>
<sequence length="399" mass="45353">MIEKKYNKKRLDHFVSLQRGHDLTESDRKNGNVPVIGSAGPNGFHDTIIVDKPGVTIGRSGASFGNVFYCDEPHWPHNTVLYVTDYKGNFPLFVYYALKNIEFKPFNSGSAQASLNRNYISHIEIHVPSLVTQKAIAHILGTLDDKIELNRRMNETLESIARALFKSWFIDFDPVRAKAETQQPEGMDAATAALFPSEFETVEGQEIPKGWRITQLSEIYSIFDSKRIPLSGRERETRKGIYPYYGAASVMDFIDEYIFDGIYVLLAEDGSVINKDNSPVLQYVWGKFWVNNHAHILQGKADVSTELLMQFLQFIDIHPYVTGAVQLKVSQQNLAKIPKVLPPKEICQKYSSFIQPLYVKYRYNKENSHHLSSIRDTLLPKLLSGELSIDNPEQFIGVS</sequence>
<dbReference type="GO" id="GO:0009307">
    <property type="term" value="P:DNA restriction-modification system"/>
    <property type="evidence" value="ECO:0007669"/>
    <property type="project" value="UniProtKB-KW"/>
</dbReference>
<dbReference type="GeneID" id="97608411"/>
<dbReference type="PANTHER" id="PTHR30408">
    <property type="entry name" value="TYPE-1 RESTRICTION ENZYME ECOKI SPECIFICITY PROTEIN"/>
    <property type="match status" value="1"/>
</dbReference>
<keyword evidence="3" id="KW-0238">DNA-binding</keyword>
<dbReference type="PANTHER" id="PTHR30408:SF13">
    <property type="entry name" value="TYPE I RESTRICTION ENZYME HINDI SPECIFICITY SUBUNIT"/>
    <property type="match status" value="1"/>
</dbReference>
<dbReference type="GO" id="GO:0004519">
    <property type="term" value="F:endonuclease activity"/>
    <property type="evidence" value="ECO:0007669"/>
    <property type="project" value="UniProtKB-KW"/>
</dbReference>
<dbReference type="Gene3D" id="3.90.220.20">
    <property type="entry name" value="DNA methylase specificity domains"/>
    <property type="match status" value="2"/>
</dbReference>
<evidence type="ECO:0000256" key="2">
    <source>
        <dbReference type="ARBA" id="ARBA00022747"/>
    </source>
</evidence>
<name>A0A2V2MQ82_9EURY</name>
<dbReference type="InterPro" id="IPR052021">
    <property type="entry name" value="Type-I_RS_S_subunit"/>
</dbReference>
<keyword evidence="5" id="KW-0255">Endonuclease</keyword>
<dbReference type="Pfam" id="PF01420">
    <property type="entry name" value="Methylase_S"/>
    <property type="match status" value="2"/>
</dbReference>
<dbReference type="OrthoDB" id="112468at2157"/>
<accession>A0A2V2MQ82</accession>
<dbReference type="CDD" id="cd17267">
    <property type="entry name" value="RMtype1_S_EcoAO83I-TRD1-CR1_like"/>
    <property type="match status" value="1"/>
</dbReference>
<evidence type="ECO:0000256" key="1">
    <source>
        <dbReference type="ARBA" id="ARBA00010923"/>
    </source>
</evidence>
<comment type="similarity">
    <text evidence="1">Belongs to the type-I restriction system S methylase family.</text>
</comment>
<dbReference type="CDD" id="cd17262">
    <property type="entry name" value="RMtype1_S_Aco12261I-TRD2-CR2"/>
    <property type="match status" value="1"/>
</dbReference>
<dbReference type="InterPro" id="IPR044946">
    <property type="entry name" value="Restrct_endonuc_typeI_TRD_sf"/>
</dbReference>
<dbReference type="GO" id="GO:0003677">
    <property type="term" value="F:DNA binding"/>
    <property type="evidence" value="ECO:0007669"/>
    <property type="project" value="UniProtKB-KW"/>
</dbReference>
<feature type="domain" description="Type I restriction modification DNA specificity" evidence="4">
    <location>
        <begin position="208"/>
        <end position="359"/>
    </location>
</feature>
<evidence type="ECO:0000313" key="6">
    <source>
        <dbReference type="Proteomes" id="UP000245934"/>
    </source>
</evidence>
<evidence type="ECO:0000259" key="4">
    <source>
        <dbReference type="Pfam" id="PF01420"/>
    </source>
</evidence>
<dbReference type="AlphaFoldDB" id="A0A2V2MQ82"/>
<keyword evidence="6" id="KW-1185">Reference proteome</keyword>
<protein>
    <submittedName>
        <fullName evidence="5">Restriction endonuclease subunit S</fullName>
    </submittedName>
</protein>
<keyword evidence="2" id="KW-0680">Restriction system</keyword>
<reference evidence="5 6" key="1">
    <citation type="submission" date="2018-05" db="EMBL/GenBank/DDBJ databases">
        <title>Draft genome of Methanospirillum stamsii Pt1.</title>
        <authorList>
            <person name="Dueholm M.S."/>
            <person name="Nielsen P.H."/>
            <person name="Bakmann L.F."/>
            <person name="Otzen D.E."/>
        </authorList>
    </citation>
    <scope>NUCLEOTIDE SEQUENCE [LARGE SCALE GENOMIC DNA]</scope>
    <source>
        <strain evidence="5 6">Pt1</strain>
    </source>
</reference>
<proteinExistence type="inferred from homology"/>
<evidence type="ECO:0000256" key="3">
    <source>
        <dbReference type="ARBA" id="ARBA00023125"/>
    </source>
</evidence>
<dbReference type="EMBL" id="QGMZ01000061">
    <property type="protein sequence ID" value="PWR69579.1"/>
    <property type="molecule type" value="Genomic_DNA"/>
</dbReference>
<keyword evidence="5" id="KW-0378">Hydrolase</keyword>